<proteinExistence type="predicted"/>
<keyword evidence="4" id="KW-1185">Reference proteome</keyword>
<gene>
    <name evidence="3" type="ORF">H1R20_g13585</name>
</gene>
<organism evidence="3 4">
    <name type="scientific">Candolleomyces eurysporus</name>
    <dbReference type="NCBI Taxonomy" id="2828524"/>
    <lineage>
        <taxon>Eukaryota</taxon>
        <taxon>Fungi</taxon>
        <taxon>Dikarya</taxon>
        <taxon>Basidiomycota</taxon>
        <taxon>Agaricomycotina</taxon>
        <taxon>Agaricomycetes</taxon>
        <taxon>Agaricomycetidae</taxon>
        <taxon>Agaricales</taxon>
        <taxon>Agaricineae</taxon>
        <taxon>Psathyrellaceae</taxon>
        <taxon>Candolleomyces</taxon>
    </lineage>
</organism>
<dbReference type="Pfam" id="PF24883">
    <property type="entry name" value="NPHP3_N"/>
    <property type="match status" value="1"/>
</dbReference>
<dbReference type="EMBL" id="JANBPK010001325">
    <property type="protein sequence ID" value="KAJ2923510.1"/>
    <property type="molecule type" value="Genomic_DNA"/>
</dbReference>
<dbReference type="OrthoDB" id="3018344at2759"/>
<accession>A0A9W8M984</accession>
<evidence type="ECO:0000259" key="2">
    <source>
        <dbReference type="Pfam" id="PF24883"/>
    </source>
</evidence>
<name>A0A9W8M984_9AGAR</name>
<dbReference type="PANTHER" id="PTHR10039">
    <property type="entry name" value="AMELOGENIN"/>
    <property type="match status" value="1"/>
</dbReference>
<dbReference type="Proteomes" id="UP001140091">
    <property type="component" value="Unassembled WGS sequence"/>
</dbReference>
<protein>
    <recommendedName>
        <fullName evidence="2">Nephrocystin 3-like N-terminal domain-containing protein</fullName>
    </recommendedName>
</protein>
<keyword evidence="1" id="KW-0677">Repeat</keyword>
<evidence type="ECO:0000256" key="1">
    <source>
        <dbReference type="ARBA" id="ARBA00022737"/>
    </source>
</evidence>
<dbReference type="PANTHER" id="PTHR10039:SF14">
    <property type="entry name" value="NACHT DOMAIN-CONTAINING PROTEIN"/>
    <property type="match status" value="1"/>
</dbReference>
<feature type="domain" description="Nephrocystin 3-like N-terminal" evidence="2">
    <location>
        <begin position="77"/>
        <end position="239"/>
    </location>
</feature>
<evidence type="ECO:0000313" key="4">
    <source>
        <dbReference type="Proteomes" id="UP001140091"/>
    </source>
</evidence>
<sequence length="607" mass="68578">MLRVGAPSSFFTNASNFVVKGLQINAHQHESNSNDPGWERLLQNTAPNALHDSECRFDPPKCDEDTRVEVIGELMGWIQDRESPQRLLCMTGAAGSGKSALQQTVAEECSGKDILASTFFFSSSDPTRNTISAVIPTIAYQLGSNNPTLREAISAAVTKDPLIFKKSLKTQMHRLIISPFQALSKTISKPELTALPYAILIDGLDECSEEQRQAELLATIDECLLQNDNLPFRIFIASRPEWAIRSALEVTGYLYLKAYHIQLSDQYDASGDIRRALWRKLYDIGRRSGDPRAQSPSWPSEEDIETLVFNASGQFIYAATVIKFVSERRSSPVDRLRAVVTWTPEDPMQPFAALDLLYTNILSSAKEAYELAHPERDFLLLLRTYQRVEDGRWTAPYAYHISSSLAELFHLEVNAHRWLISDLHSLVSTVTYGVQGHPSFSEVLHFYHKSFIDFLDSASRSKNLFVSDSRTVEFVTASCIKALDKDDEFPSVGTFVCLLLLAPFGRPGFGCIPRLLSMGGNLEKMKRWEKVDKCVSDYSERCRLATPQGFPVNISAPVLYGWLAFLSHALLEHENRDQEIYRRIQALHDKWEQISRSIMEEEFREAS</sequence>
<feature type="non-terminal residue" evidence="3">
    <location>
        <position position="1"/>
    </location>
</feature>
<dbReference type="InterPro" id="IPR056884">
    <property type="entry name" value="NPHP3-like_N"/>
</dbReference>
<dbReference type="AlphaFoldDB" id="A0A9W8M984"/>
<comment type="caution">
    <text evidence="3">The sequence shown here is derived from an EMBL/GenBank/DDBJ whole genome shotgun (WGS) entry which is preliminary data.</text>
</comment>
<evidence type="ECO:0000313" key="3">
    <source>
        <dbReference type="EMBL" id="KAJ2923510.1"/>
    </source>
</evidence>
<dbReference type="Gene3D" id="3.40.50.300">
    <property type="entry name" value="P-loop containing nucleotide triphosphate hydrolases"/>
    <property type="match status" value="1"/>
</dbReference>
<reference evidence="3" key="1">
    <citation type="submission" date="2022-06" db="EMBL/GenBank/DDBJ databases">
        <title>Genome Sequence of Candolleomyces eurysporus.</title>
        <authorList>
            <person name="Buettner E."/>
        </authorList>
    </citation>
    <scope>NUCLEOTIDE SEQUENCE</scope>
    <source>
        <strain evidence="3">VTCC 930004</strain>
    </source>
</reference>
<dbReference type="InterPro" id="IPR027417">
    <property type="entry name" value="P-loop_NTPase"/>
</dbReference>
<dbReference type="SUPFAM" id="SSF52540">
    <property type="entry name" value="P-loop containing nucleoside triphosphate hydrolases"/>
    <property type="match status" value="1"/>
</dbReference>